<evidence type="ECO:0000313" key="1">
    <source>
        <dbReference type="EMBL" id="MDN3593131.1"/>
    </source>
</evidence>
<dbReference type="RefSeq" id="WP_238228555.1">
    <property type="nucleotide sequence ID" value="NZ_BPQD01000053.1"/>
</dbReference>
<evidence type="ECO:0008006" key="3">
    <source>
        <dbReference type="Google" id="ProtNLM"/>
    </source>
</evidence>
<keyword evidence="2" id="KW-1185">Reference proteome</keyword>
<dbReference type="Pfam" id="PF10706">
    <property type="entry name" value="Aminoglyc_resit"/>
    <property type="match status" value="1"/>
</dbReference>
<sequence>MNPPDENAWDAWSPHELDQRLQGAIVPWYVAGGWALDIWHGKQTRAHEDLDFVALRHDTDHLRNILCQLDFFTVRDGVIEYLPPSAPVPSDVWQLWGGDMQRGVWRVDLMIEQGTPDLWVYKRNPTIKMARSDAVRVS</sequence>
<dbReference type="Gene3D" id="3.30.460.40">
    <property type="match status" value="1"/>
</dbReference>
<protein>
    <recommendedName>
        <fullName evidence="3">Aminoglycoside adenylyltransferase</fullName>
    </recommendedName>
</protein>
<reference evidence="2" key="1">
    <citation type="journal article" date="2019" name="Int. J. Syst. Evol. Microbiol.">
        <title>The Global Catalogue of Microorganisms (GCM) 10K type strain sequencing project: providing services to taxonomists for standard genome sequencing and annotation.</title>
        <authorList>
            <consortium name="The Broad Institute Genomics Platform"/>
            <consortium name="The Broad Institute Genome Sequencing Center for Infectious Disease"/>
            <person name="Wu L."/>
            <person name="Ma J."/>
        </authorList>
    </citation>
    <scope>NUCLEOTIDE SEQUENCE [LARGE SCALE GENOMIC DNA]</scope>
    <source>
        <strain evidence="2">CECT 7069</strain>
    </source>
</reference>
<dbReference type="Proteomes" id="UP001224644">
    <property type="component" value="Unassembled WGS sequence"/>
</dbReference>
<gene>
    <name evidence="1" type="ORF">QWZ12_21280</name>
</gene>
<dbReference type="InterPro" id="IPR019646">
    <property type="entry name" value="Aminoglyc_AdlTrfase"/>
</dbReference>
<accession>A0ABT8BLX8</accession>
<comment type="caution">
    <text evidence="1">The sequence shown here is derived from an EMBL/GenBank/DDBJ whole genome shotgun (WGS) entry which is preliminary data.</text>
</comment>
<evidence type="ECO:0000313" key="2">
    <source>
        <dbReference type="Proteomes" id="UP001224644"/>
    </source>
</evidence>
<proteinExistence type="predicted"/>
<organism evidence="1 2">
    <name type="scientific">Methylobacterium adhaesivum</name>
    <dbReference type="NCBI Taxonomy" id="333297"/>
    <lineage>
        <taxon>Bacteria</taxon>
        <taxon>Pseudomonadati</taxon>
        <taxon>Pseudomonadota</taxon>
        <taxon>Alphaproteobacteria</taxon>
        <taxon>Hyphomicrobiales</taxon>
        <taxon>Methylobacteriaceae</taxon>
        <taxon>Methylobacterium</taxon>
    </lineage>
</organism>
<dbReference type="EMBL" id="JAUFPX010000037">
    <property type="protein sequence ID" value="MDN3593131.1"/>
    <property type="molecule type" value="Genomic_DNA"/>
</dbReference>
<name>A0ABT8BLX8_9HYPH</name>